<proteinExistence type="inferred from homology"/>
<feature type="modified residue" description="N6-(pyridoxal phosphate)lysine" evidence="3">
    <location>
        <position position="193"/>
    </location>
</feature>
<dbReference type="PIRSF" id="PIRSF000390">
    <property type="entry name" value="PLP_StrS"/>
    <property type="match status" value="1"/>
</dbReference>
<keyword evidence="5" id="KW-0808">Transferase</keyword>
<dbReference type="SUPFAM" id="SSF53383">
    <property type="entry name" value="PLP-dependent transferases"/>
    <property type="match status" value="1"/>
</dbReference>
<dbReference type="OrthoDB" id="9766188at2"/>
<dbReference type="KEGG" id="dma:DMR_40280"/>
<evidence type="ECO:0000256" key="4">
    <source>
        <dbReference type="RuleBase" id="RU004508"/>
    </source>
</evidence>
<reference evidence="5 6" key="1">
    <citation type="journal article" date="2009" name="Genome Res.">
        <title>Whole genome sequence of Desulfovibrio magneticus strain RS-1 revealed common gene clusters in magnetotactic bacteria.</title>
        <authorList>
            <person name="Nakazawa H."/>
            <person name="Arakaki A."/>
            <person name="Narita-Yamada S."/>
            <person name="Yashiro I."/>
            <person name="Jinno K."/>
            <person name="Aoki N."/>
            <person name="Tsuruyama A."/>
            <person name="Okamura Y."/>
            <person name="Tanikawa S."/>
            <person name="Fujita N."/>
            <person name="Takeyama H."/>
            <person name="Matsunaga T."/>
        </authorList>
    </citation>
    <scope>NUCLEOTIDE SEQUENCE [LARGE SCALE GENOMIC DNA]</scope>
    <source>
        <strain evidence="6">ATCC 700980 / DSM 13731 / RS-1</strain>
    </source>
</reference>
<accession>C4XP18</accession>
<dbReference type="RefSeq" id="WP_015862651.1">
    <property type="nucleotide sequence ID" value="NC_012796.1"/>
</dbReference>
<sequence length="386" mass="41494">MSRPQPDDHGASASLPYGRQEIDETDIAAVEAVLGSGWLTTGPAVARFEAAVARFTGAARAVAVNSGTAALHVAAAALGLGPGDEAVTSPLTFAATANCVVYCGAVPVFADVLPESLLLDPAAAERAITPRTKAIIAVDYAGQPCDWDALRRLADRHGLALVADACHALGGRYKGRDVGRLADVTALSFHPVKHITTGEGGMALTDDPDLDRRMRALRNHGIDQDFRQREQAGSWRYAMTMLGFNYRLSDMACALGESQLARLPGWLETRRELAGLYDRLLAGTPARPLETAADREHARHLYVVRVPRRDAVFRAMRAQGIGVNVHYLPVHLHPYYRERFGLGPGLCPVAEAAAEEILTLPLFPAMTPDDVRRVADALARALASRD</sequence>
<dbReference type="eggNOG" id="COG0399">
    <property type="taxonomic scope" value="Bacteria"/>
</dbReference>
<dbReference type="InterPro" id="IPR000653">
    <property type="entry name" value="DegT/StrS_aminotransferase"/>
</dbReference>
<dbReference type="GO" id="GO:0030170">
    <property type="term" value="F:pyridoxal phosphate binding"/>
    <property type="evidence" value="ECO:0007669"/>
    <property type="project" value="TreeGrafter"/>
</dbReference>
<dbReference type="InterPro" id="IPR015424">
    <property type="entry name" value="PyrdxlP-dep_Trfase"/>
</dbReference>
<organism evidence="5 6">
    <name type="scientific">Solidesulfovibrio magneticus (strain ATCC 700980 / DSM 13731 / RS-1)</name>
    <name type="common">Desulfovibrio magneticus</name>
    <dbReference type="NCBI Taxonomy" id="573370"/>
    <lineage>
        <taxon>Bacteria</taxon>
        <taxon>Pseudomonadati</taxon>
        <taxon>Thermodesulfobacteriota</taxon>
        <taxon>Desulfovibrionia</taxon>
        <taxon>Desulfovibrionales</taxon>
        <taxon>Desulfovibrionaceae</taxon>
        <taxon>Solidesulfovibrio</taxon>
    </lineage>
</organism>
<name>C4XP18_SOLM1</name>
<dbReference type="Proteomes" id="UP000009071">
    <property type="component" value="Chromosome"/>
</dbReference>
<dbReference type="HOGENOM" id="CLU_033332_7_2_7"/>
<dbReference type="STRING" id="573370.DMR_40280"/>
<evidence type="ECO:0000256" key="3">
    <source>
        <dbReference type="PIRSR" id="PIRSR000390-2"/>
    </source>
</evidence>
<dbReference type="EMBL" id="AP010904">
    <property type="protein sequence ID" value="BAH77519.1"/>
    <property type="molecule type" value="Genomic_DNA"/>
</dbReference>
<dbReference type="AlphaFoldDB" id="C4XP18"/>
<gene>
    <name evidence="5" type="ordered locus">DMR_40280</name>
</gene>
<evidence type="ECO:0000256" key="2">
    <source>
        <dbReference type="PIRSR" id="PIRSR000390-1"/>
    </source>
</evidence>
<dbReference type="InterPro" id="IPR020026">
    <property type="entry name" value="PseC"/>
</dbReference>
<dbReference type="GO" id="GO:0008483">
    <property type="term" value="F:transaminase activity"/>
    <property type="evidence" value="ECO:0007669"/>
    <property type="project" value="UniProtKB-KW"/>
</dbReference>
<dbReference type="Gene3D" id="3.90.1150.10">
    <property type="entry name" value="Aspartate Aminotransferase, domain 1"/>
    <property type="match status" value="1"/>
</dbReference>
<dbReference type="NCBIfam" id="TIGR03588">
    <property type="entry name" value="PseC"/>
    <property type="match status" value="1"/>
</dbReference>
<comment type="similarity">
    <text evidence="1 4">Belongs to the DegT/DnrJ/EryC1 family.</text>
</comment>
<keyword evidence="6" id="KW-1185">Reference proteome</keyword>
<keyword evidence="3 4" id="KW-0663">Pyridoxal phosphate</keyword>
<feature type="active site" description="Proton acceptor" evidence="2">
    <location>
        <position position="193"/>
    </location>
</feature>
<dbReference type="Pfam" id="PF01041">
    <property type="entry name" value="DegT_DnrJ_EryC1"/>
    <property type="match status" value="1"/>
</dbReference>
<protein>
    <submittedName>
        <fullName evidence="5">DegT/DnrJ/EryC1/StrS aminotransferase family protein</fullName>
    </submittedName>
</protein>
<dbReference type="Gene3D" id="3.40.640.10">
    <property type="entry name" value="Type I PLP-dependent aspartate aminotransferase-like (Major domain)"/>
    <property type="match status" value="1"/>
</dbReference>
<dbReference type="PANTHER" id="PTHR30244">
    <property type="entry name" value="TRANSAMINASE"/>
    <property type="match status" value="1"/>
</dbReference>
<evidence type="ECO:0000256" key="1">
    <source>
        <dbReference type="ARBA" id="ARBA00037999"/>
    </source>
</evidence>
<keyword evidence="5" id="KW-0032">Aminotransferase</keyword>
<dbReference type="CDD" id="cd00616">
    <property type="entry name" value="AHBA_syn"/>
    <property type="match status" value="1"/>
</dbReference>
<dbReference type="InterPro" id="IPR015421">
    <property type="entry name" value="PyrdxlP-dep_Trfase_major"/>
</dbReference>
<evidence type="ECO:0000313" key="6">
    <source>
        <dbReference type="Proteomes" id="UP000009071"/>
    </source>
</evidence>
<evidence type="ECO:0000313" key="5">
    <source>
        <dbReference type="EMBL" id="BAH77519.1"/>
    </source>
</evidence>
<dbReference type="GO" id="GO:0000271">
    <property type="term" value="P:polysaccharide biosynthetic process"/>
    <property type="evidence" value="ECO:0007669"/>
    <property type="project" value="TreeGrafter"/>
</dbReference>
<dbReference type="InterPro" id="IPR015422">
    <property type="entry name" value="PyrdxlP-dep_Trfase_small"/>
</dbReference>
<dbReference type="PANTHER" id="PTHR30244:SF34">
    <property type="entry name" value="DTDP-4-AMINO-4,6-DIDEOXYGALACTOSE TRANSAMINASE"/>
    <property type="match status" value="1"/>
</dbReference>